<dbReference type="Gene3D" id="3.40.50.1820">
    <property type="entry name" value="alpha/beta hydrolase"/>
    <property type="match status" value="1"/>
</dbReference>
<dbReference type="RefSeq" id="WP_188564346.1">
    <property type="nucleotide sequence ID" value="NZ_BMED01000001.1"/>
</dbReference>
<comment type="caution">
    <text evidence="2">The sequence shown here is derived from an EMBL/GenBank/DDBJ whole genome shotgun (WGS) entry which is preliminary data.</text>
</comment>
<reference evidence="2" key="2">
    <citation type="submission" date="2020-09" db="EMBL/GenBank/DDBJ databases">
        <authorList>
            <person name="Sun Q."/>
            <person name="Zhou Y."/>
        </authorList>
    </citation>
    <scope>NUCLEOTIDE SEQUENCE</scope>
    <source>
        <strain evidence="2">CGMCC 1.10998</strain>
    </source>
</reference>
<evidence type="ECO:0000313" key="2">
    <source>
        <dbReference type="EMBL" id="GGC60592.1"/>
    </source>
</evidence>
<dbReference type="Proteomes" id="UP000637423">
    <property type="component" value="Unassembled WGS sequence"/>
</dbReference>
<keyword evidence="3" id="KW-1185">Reference proteome</keyword>
<keyword evidence="2" id="KW-0378">Hydrolase</keyword>
<sequence>MSEVKPDQVEALFHGFTHPRRKPLSDAEQGLLDQAEAHDIVHEGLHLSAWLWGKQHPVERRVLLMHGWESRAAHWGGFVPALLAADFQVCAFDGPAHGDSDGQQADVISFGRAAASVAQYFGPLHATIGHSAGSPATLYAFSQGIKVNASVHISGPSSLVRMLGNLERGMLPAELRQAFRQRFEAYLGQPASAMDIESLQHGLRHRALIVHDREDAEVPYSEAVALQQAWPQAELVSVEGLGHRRILKDPDVIARTIAFLAN</sequence>
<evidence type="ECO:0000313" key="3">
    <source>
        <dbReference type="Proteomes" id="UP000637423"/>
    </source>
</evidence>
<dbReference type="Pfam" id="PF12697">
    <property type="entry name" value="Abhydrolase_6"/>
    <property type="match status" value="1"/>
</dbReference>
<feature type="domain" description="AB hydrolase-1" evidence="1">
    <location>
        <begin position="62"/>
        <end position="255"/>
    </location>
</feature>
<proteinExistence type="predicted"/>
<name>A0A916XB74_9BURK</name>
<dbReference type="EMBL" id="BMED01000001">
    <property type="protein sequence ID" value="GGC60592.1"/>
    <property type="molecule type" value="Genomic_DNA"/>
</dbReference>
<accession>A0A916XB74</accession>
<dbReference type="GO" id="GO:0016787">
    <property type="term" value="F:hydrolase activity"/>
    <property type="evidence" value="ECO:0007669"/>
    <property type="project" value="UniProtKB-KW"/>
</dbReference>
<gene>
    <name evidence="2" type="ORF">GCM10011396_04390</name>
</gene>
<evidence type="ECO:0000259" key="1">
    <source>
        <dbReference type="Pfam" id="PF12697"/>
    </source>
</evidence>
<organism evidence="2 3">
    <name type="scientific">Undibacterium terreum</name>
    <dbReference type="NCBI Taxonomy" id="1224302"/>
    <lineage>
        <taxon>Bacteria</taxon>
        <taxon>Pseudomonadati</taxon>
        <taxon>Pseudomonadota</taxon>
        <taxon>Betaproteobacteria</taxon>
        <taxon>Burkholderiales</taxon>
        <taxon>Oxalobacteraceae</taxon>
        <taxon>Undibacterium</taxon>
    </lineage>
</organism>
<dbReference type="SUPFAM" id="SSF53474">
    <property type="entry name" value="alpha/beta-Hydrolases"/>
    <property type="match status" value="1"/>
</dbReference>
<dbReference type="InterPro" id="IPR000073">
    <property type="entry name" value="AB_hydrolase_1"/>
</dbReference>
<protein>
    <submittedName>
        <fullName evidence="2">Alpha/beta hydrolase</fullName>
    </submittedName>
</protein>
<reference evidence="2" key="1">
    <citation type="journal article" date="2014" name="Int. J. Syst. Evol. Microbiol.">
        <title>Complete genome sequence of Corynebacterium casei LMG S-19264T (=DSM 44701T), isolated from a smear-ripened cheese.</title>
        <authorList>
            <consortium name="US DOE Joint Genome Institute (JGI-PGF)"/>
            <person name="Walter F."/>
            <person name="Albersmeier A."/>
            <person name="Kalinowski J."/>
            <person name="Ruckert C."/>
        </authorList>
    </citation>
    <scope>NUCLEOTIDE SEQUENCE</scope>
    <source>
        <strain evidence="2">CGMCC 1.10998</strain>
    </source>
</reference>
<dbReference type="PANTHER" id="PTHR46438">
    <property type="entry name" value="ALPHA/BETA-HYDROLASES SUPERFAMILY PROTEIN"/>
    <property type="match status" value="1"/>
</dbReference>
<dbReference type="AlphaFoldDB" id="A0A916XB74"/>
<dbReference type="PANTHER" id="PTHR46438:SF11">
    <property type="entry name" value="LIPASE-RELATED"/>
    <property type="match status" value="1"/>
</dbReference>
<dbReference type="InterPro" id="IPR029058">
    <property type="entry name" value="AB_hydrolase_fold"/>
</dbReference>